<dbReference type="CDD" id="cd00140">
    <property type="entry name" value="beta_clamp"/>
    <property type="match status" value="1"/>
</dbReference>
<feature type="domain" description="DNA polymerase III beta sliding clamp C-terminal" evidence="12">
    <location>
        <begin position="250"/>
        <end position="354"/>
    </location>
</feature>
<dbReference type="Proteomes" id="UP000265768">
    <property type="component" value="Unassembled WGS sequence"/>
</dbReference>
<dbReference type="SMART" id="SM00480">
    <property type="entry name" value="POL3Bc"/>
    <property type="match status" value="1"/>
</dbReference>
<dbReference type="InterPro" id="IPR022637">
    <property type="entry name" value="DNA_polIII_beta_cen"/>
</dbReference>
<proteinExistence type="inferred from homology"/>
<evidence type="ECO:0000256" key="4">
    <source>
        <dbReference type="ARBA" id="ARBA00022679"/>
    </source>
</evidence>
<evidence type="ECO:0000256" key="1">
    <source>
        <dbReference type="ARBA" id="ARBA00004496"/>
    </source>
</evidence>
<keyword evidence="8" id="KW-0238">DNA-binding</keyword>
<evidence type="ECO:0000256" key="6">
    <source>
        <dbReference type="ARBA" id="ARBA00022705"/>
    </source>
</evidence>
<dbReference type="OrthoDB" id="468978at2"/>
<keyword evidence="4 9" id="KW-0808">Transferase</keyword>
<dbReference type="GO" id="GO:0003887">
    <property type="term" value="F:DNA-directed DNA polymerase activity"/>
    <property type="evidence" value="ECO:0007669"/>
    <property type="project" value="UniProtKB-UniRule"/>
</dbReference>
<dbReference type="InterPro" id="IPR046938">
    <property type="entry name" value="DNA_clamp_sf"/>
</dbReference>
<dbReference type="RefSeq" id="WP_119927424.1">
    <property type="nucleotide sequence ID" value="NZ_QZEY01000005.1"/>
</dbReference>
<evidence type="ECO:0000259" key="12">
    <source>
        <dbReference type="Pfam" id="PF02768"/>
    </source>
</evidence>
<feature type="domain" description="DNA polymerase III beta sliding clamp N-terminal" evidence="10">
    <location>
        <begin position="1"/>
        <end position="118"/>
    </location>
</feature>
<dbReference type="InterPro" id="IPR001001">
    <property type="entry name" value="DNA_polIII_beta"/>
</dbReference>
<keyword evidence="14" id="KW-1185">Reference proteome</keyword>
<dbReference type="Pfam" id="PF02767">
    <property type="entry name" value="DNA_pol3_beta_2"/>
    <property type="match status" value="1"/>
</dbReference>
<comment type="subcellular location">
    <subcellularLocation>
        <location evidence="1 9">Cytoplasm</location>
    </subcellularLocation>
</comment>
<organism evidence="13 14">
    <name type="scientific">Bailinhaonella thermotolerans</name>
    <dbReference type="NCBI Taxonomy" id="1070861"/>
    <lineage>
        <taxon>Bacteria</taxon>
        <taxon>Bacillati</taxon>
        <taxon>Actinomycetota</taxon>
        <taxon>Actinomycetes</taxon>
        <taxon>Streptosporangiales</taxon>
        <taxon>Streptosporangiaceae</taxon>
        <taxon>Bailinhaonella</taxon>
    </lineage>
</organism>
<comment type="function">
    <text evidence="9">Confers DNA tethering and processivity to DNA polymerases and other proteins. Acts as a clamp, forming a ring around DNA (a reaction catalyzed by the clamp-loading complex) which diffuses in an ATP-independent manner freely and bidirectionally along dsDNA. Initially characterized for its ability to contact the catalytic subunit of DNA polymerase III (Pol III), a complex, multichain enzyme responsible for most of the replicative synthesis in bacteria; Pol III exhibits 3'-5' exonuclease proofreading activity. The beta chain is required for initiation of replication as well as for processivity of DNA replication.</text>
</comment>
<evidence type="ECO:0000256" key="3">
    <source>
        <dbReference type="ARBA" id="ARBA00022490"/>
    </source>
</evidence>
<dbReference type="FunFam" id="3.10.150.10:FF:000005">
    <property type="entry name" value="Beta sliding clamp"/>
    <property type="match status" value="1"/>
</dbReference>
<dbReference type="AlphaFoldDB" id="A0A3A4AQS7"/>
<dbReference type="PANTHER" id="PTHR30478">
    <property type="entry name" value="DNA POLYMERASE III SUBUNIT BETA"/>
    <property type="match status" value="1"/>
</dbReference>
<evidence type="ECO:0000259" key="10">
    <source>
        <dbReference type="Pfam" id="PF00712"/>
    </source>
</evidence>
<evidence type="ECO:0000256" key="7">
    <source>
        <dbReference type="ARBA" id="ARBA00022932"/>
    </source>
</evidence>
<dbReference type="SUPFAM" id="SSF55979">
    <property type="entry name" value="DNA clamp"/>
    <property type="match status" value="3"/>
</dbReference>
<evidence type="ECO:0000256" key="2">
    <source>
        <dbReference type="ARBA" id="ARBA00010752"/>
    </source>
</evidence>
<comment type="subunit">
    <text evidence="9">Forms a ring-shaped head-to-tail homodimer around DNA.</text>
</comment>
<evidence type="ECO:0000313" key="13">
    <source>
        <dbReference type="EMBL" id="RJL32106.1"/>
    </source>
</evidence>
<dbReference type="Gene3D" id="3.10.150.10">
    <property type="entry name" value="DNA Polymerase III, subunit A, domain 2"/>
    <property type="match status" value="3"/>
</dbReference>
<comment type="similarity">
    <text evidence="2 9">Belongs to the beta sliding clamp family.</text>
</comment>
<dbReference type="GO" id="GO:0009360">
    <property type="term" value="C:DNA polymerase III complex"/>
    <property type="evidence" value="ECO:0007669"/>
    <property type="project" value="InterPro"/>
</dbReference>
<dbReference type="GO" id="GO:0005737">
    <property type="term" value="C:cytoplasm"/>
    <property type="evidence" value="ECO:0007669"/>
    <property type="project" value="UniProtKB-SubCell"/>
</dbReference>
<dbReference type="InterPro" id="IPR022634">
    <property type="entry name" value="DNA_polIII_beta_N"/>
</dbReference>
<dbReference type="GO" id="GO:0008408">
    <property type="term" value="F:3'-5' exonuclease activity"/>
    <property type="evidence" value="ECO:0007669"/>
    <property type="project" value="InterPro"/>
</dbReference>
<dbReference type="GO" id="GO:0006271">
    <property type="term" value="P:DNA strand elongation involved in DNA replication"/>
    <property type="evidence" value="ECO:0007669"/>
    <property type="project" value="TreeGrafter"/>
</dbReference>
<evidence type="ECO:0000256" key="9">
    <source>
        <dbReference type="PIRNR" id="PIRNR000804"/>
    </source>
</evidence>
<dbReference type="InterPro" id="IPR022635">
    <property type="entry name" value="DNA_polIII_beta_C"/>
</dbReference>
<sequence length="374" mass="40003">MRILAQRDEFADAVAWTARGLPTRPSIPVLAAMMLDVADGRLTLSSFDYEVSAQAGLDVGAEEPGRVLVPGRLLAEIVRSLPQSDVRLATEGAELVVTCGGAEFGLPTMPVEDYPTLPTMPERAGVLEGDVFARAVSQVVAAASRDDTLPMLTGVRLDIDGGLLTLACTDRYRLAVRRLTWKPEDPGLKAGAMVPARVMAETARSLRSGVEVSLALSASGAEGVIGIEGGTRRTTSRLLDDHFIDYENHLPREWTGKAEVATAPFIEAIKRAALVAERTTPIRLDFTEGEVRVQAGGGTSARAHETLEARLHGGPVRLGFNPQFLLDGLAGIDTETTELNYTSPTRGVLFTTPPAADDPVPAFRYLVQPVRLSP</sequence>
<dbReference type="NCBIfam" id="TIGR00663">
    <property type="entry name" value="dnan"/>
    <property type="match status" value="1"/>
</dbReference>
<protein>
    <recommendedName>
        <fullName evidence="9">Beta sliding clamp</fullName>
    </recommendedName>
</protein>
<evidence type="ECO:0000256" key="5">
    <source>
        <dbReference type="ARBA" id="ARBA00022695"/>
    </source>
</evidence>
<dbReference type="PANTHER" id="PTHR30478:SF0">
    <property type="entry name" value="BETA SLIDING CLAMP"/>
    <property type="match status" value="1"/>
</dbReference>
<feature type="domain" description="DNA polymerase III beta sliding clamp central" evidence="11">
    <location>
        <begin position="127"/>
        <end position="243"/>
    </location>
</feature>
<reference evidence="13 14" key="1">
    <citation type="submission" date="2018-09" db="EMBL/GenBank/DDBJ databases">
        <title>YIM 75507 draft genome.</title>
        <authorList>
            <person name="Tang S."/>
            <person name="Feng Y."/>
        </authorList>
    </citation>
    <scope>NUCLEOTIDE SEQUENCE [LARGE SCALE GENOMIC DNA]</scope>
    <source>
        <strain evidence="13 14">YIM 75507</strain>
    </source>
</reference>
<dbReference type="EMBL" id="QZEY01000005">
    <property type="protein sequence ID" value="RJL32106.1"/>
    <property type="molecule type" value="Genomic_DNA"/>
</dbReference>
<keyword evidence="6 9" id="KW-0235">DNA replication</keyword>
<dbReference type="GO" id="GO:0003677">
    <property type="term" value="F:DNA binding"/>
    <property type="evidence" value="ECO:0007669"/>
    <property type="project" value="UniProtKB-UniRule"/>
</dbReference>
<accession>A0A3A4AQS7</accession>
<evidence type="ECO:0000256" key="8">
    <source>
        <dbReference type="ARBA" id="ARBA00023125"/>
    </source>
</evidence>
<gene>
    <name evidence="13" type="ORF">D5H75_16950</name>
</gene>
<evidence type="ECO:0000259" key="11">
    <source>
        <dbReference type="Pfam" id="PF02767"/>
    </source>
</evidence>
<dbReference type="Pfam" id="PF02768">
    <property type="entry name" value="DNA_pol3_beta_3"/>
    <property type="match status" value="1"/>
</dbReference>
<comment type="caution">
    <text evidence="13">The sequence shown here is derived from an EMBL/GenBank/DDBJ whole genome shotgun (WGS) entry which is preliminary data.</text>
</comment>
<name>A0A3A4AQS7_9ACTN</name>
<keyword evidence="5 9" id="KW-0548">Nucleotidyltransferase</keyword>
<dbReference type="PIRSF" id="PIRSF000804">
    <property type="entry name" value="DNA_pol_III_b"/>
    <property type="match status" value="1"/>
</dbReference>
<keyword evidence="3 9" id="KW-0963">Cytoplasm</keyword>
<evidence type="ECO:0000313" key="14">
    <source>
        <dbReference type="Proteomes" id="UP000265768"/>
    </source>
</evidence>
<keyword evidence="7 9" id="KW-0239">DNA-directed DNA polymerase</keyword>
<dbReference type="Pfam" id="PF00712">
    <property type="entry name" value="DNA_pol3_beta"/>
    <property type="match status" value="1"/>
</dbReference>